<dbReference type="GO" id="GO:0019262">
    <property type="term" value="P:N-acetylneuraminate catabolic process"/>
    <property type="evidence" value="ECO:0007669"/>
    <property type="project" value="UniProtKB-UniRule"/>
</dbReference>
<dbReference type="GO" id="GO:0005975">
    <property type="term" value="P:carbohydrate metabolic process"/>
    <property type="evidence" value="ECO:0007669"/>
    <property type="project" value="InterPro"/>
</dbReference>
<dbReference type="NCBIfam" id="TIGR00502">
    <property type="entry name" value="nagB"/>
    <property type="match status" value="1"/>
</dbReference>
<keyword evidence="7" id="KW-1185">Reference proteome</keyword>
<feature type="active site" description="Proton acceptor; for ring-opening step" evidence="4">
    <location>
        <position position="138"/>
    </location>
</feature>
<comment type="caution">
    <text evidence="6">The sequence shown here is derived from an EMBL/GenBank/DDBJ whole genome shotgun (WGS) entry which is preliminary data.</text>
</comment>
<keyword evidence="3 4" id="KW-0119">Carbohydrate metabolism</keyword>
<comment type="catalytic activity">
    <reaction evidence="1 4">
        <text>alpha-D-glucosamine 6-phosphate + H2O = beta-D-fructose 6-phosphate + NH4(+)</text>
        <dbReference type="Rhea" id="RHEA:12172"/>
        <dbReference type="ChEBI" id="CHEBI:15377"/>
        <dbReference type="ChEBI" id="CHEBI:28938"/>
        <dbReference type="ChEBI" id="CHEBI:57634"/>
        <dbReference type="ChEBI" id="CHEBI:75989"/>
        <dbReference type="EC" id="3.5.99.6"/>
    </reaction>
</comment>
<evidence type="ECO:0000313" key="7">
    <source>
        <dbReference type="Proteomes" id="UP000480246"/>
    </source>
</evidence>
<feature type="domain" description="Glucosamine/galactosamine-6-phosphate isomerase" evidence="5">
    <location>
        <begin position="12"/>
        <end position="228"/>
    </location>
</feature>
<feature type="active site" description="For ring-opening step" evidence="4">
    <location>
        <position position="143"/>
    </location>
</feature>
<organism evidence="6 7">
    <name type="scientific">Gracilibacillus oryzae</name>
    <dbReference type="NCBI Taxonomy" id="1672701"/>
    <lineage>
        <taxon>Bacteria</taxon>
        <taxon>Bacillati</taxon>
        <taxon>Bacillota</taxon>
        <taxon>Bacilli</taxon>
        <taxon>Bacillales</taxon>
        <taxon>Bacillaceae</taxon>
        <taxon>Gracilibacillus</taxon>
    </lineage>
</organism>
<dbReference type="Pfam" id="PF01182">
    <property type="entry name" value="Glucosamine_iso"/>
    <property type="match status" value="1"/>
</dbReference>
<dbReference type="SUPFAM" id="SSF100950">
    <property type="entry name" value="NagB/RpiA/CoA transferase-like"/>
    <property type="match status" value="1"/>
</dbReference>
<evidence type="ECO:0000256" key="3">
    <source>
        <dbReference type="ARBA" id="ARBA00023277"/>
    </source>
</evidence>
<comment type="function">
    <text evidence="4">Catalyzes the reversible isomerization-deamination of glucosamine 6-phosphate (GlcN6P) to form fructose 6-phosphate (Fru6P) and ammonium ion.</text>
</comment>
<dbReference type="HAMAP" id="MF_01241">
    <property type="entry name" value="GlcN6P_deamin"/>
    <property type="match status" value="1"/>
</dbReference>
<dbReference type="OrthoDB" id="9791139at2"/>
<dbReference type="InterPro" id="IPR004547">
    <property type="entry name" value="Glucosamine6P_isomerase"/>
</dbReference>
<dbReference type="RefSeq" id="WP_153402417.1">
    <property type="nucleotide sequence ID" value="NZ_ML762427.1"/>
</dbReference>
<dbReference type="InterPro" id="IPR018321">
    <property type="entry name" value="Glucosamine6P_isomerase_CS"/>
</dbReference>
<gene>
    <name evidence="4 6" type="primary">nagB</name>
    <name evidence="6" type="ORF">F9U64_07685</name>
</gene>
<evidence type="ECO:0000313" key="6">
    <source>
        <dbReference type="EMBL" id="KAB8137809.1"/>
    </source>
</evidence>
<evidence type="ECO:0000256" key="4">
    <source>
        <dbReference type="HAMAP-Rule" id="MF_01241"/>
    </source>
</evidence>
<name>A0A7C8KSR2_9BACI</name>
<dbReference type="GO" id="GO:0004342">
    <property type="term" value="F:glucosamine-6-phosphate deaminase activity"/>
    <property type="evidence" value="ECO:0007669"/>
    <property type="project" value="UniProtKB-UniRule"/>
</dbReference>
<dbReference type="UniPathway" id="UPA00629">
    <property type="reaction ID" value="UER00684"/>
</dbReference>
<keyword evidence="2 4" id="KW-0378">Hydrolase</keyword>
<evidence type="ECO:0000256" key="2">
    <source>
        <dbReference type="ARBA" id="ARBA00022801"/>
    </source>
</evidence>
<dbReference type="CDD" id="cd01399">
    <property type="entry name" value="GlcN6P_deaminase"/>
    <property type="match status" value="1"/>
</dbReference>
<dbReference type="GO" id="GO:0005737">
    <property type="term" value="C:cytoplasm"/>
    <property type="evidence" value="ECO:0007669"/>
    <property type="project" value="TreeGrafter"/>
</dbReference>
<proteinExistence type="inferred from homology"/>
<evidence type="ECO:0000256" key="1">
    <source>
        <dbReference type="ARBA" id="ARBA00000644"/>
    </source>
</evidence>
<dbReference type="FunFam" id="3.40.50.1360:FF:000003">
    <property type="entry name" value="Glucosamine-6-phosphate deaminase"/>
    <property type="match status" value="1"/>
</dbReference>
<dbReference type="GO" id="GO:0006043">
    <property type="term" value="P:glucosamine catabolic process"/>
    <property type="evidence" value="ECO:0007669"/>
    <property type="project" value="TreeGrafter"/>
</dbReference>
<feature type="active site" description="Proton acceptor; for enolization step" evidence="4">
    <location>
        <position position="67"/>
    </location>
</feature>
<evidence type="ECO:0000259" key="5">
    <source>
        <dbReference type="Pfam" id="PF01182"/>
    </source>
</evidence>
<dbReference type="GO" id="GO:0006046">
    <property type="term" value="P:N-acetylglucosamine catabolic process"/>
    <property type="evidence" value="ECO:0007669"/>
    <property type="project" value="UniProtKB-UniRule"/>
</dbReference>
<reference evidence="6 7" key="1">
    <citation type="submission" date="2019-10" db="EMBL/GenBank/DDBJ databases">
        <title>Gracilibacillus sp. nov. isolated from rice seeds.</title>
        <authorList>
            <person name="He S."/>
        </authorList>
    </citation>
    <scope>NUCLEOTIDE SEQUENCE [LARGE SCALE GENOMIC DNA]</scope>
    <source>
        <strain evidence="6 7">TD8</strain>
    </source>
</reference>
<comment type="similarity">
    <text evidence="4">Belongs to the glucosamine/galactosamine-6-phosphate isomerase family. NagB subfamily.</text>
</comment>
<dbReference type="AlphaFoldDB" id="A0A7C8KSR2"/>
<dbReference type="Gene3D" id="3.40.50.1360">
    <property type="match status" value="1"/>
</dbReference>
<dbReference type="InterPro" id="IPR006148">
    <property type="entry name" value="Glc/Gal-6P_isomerase"/>
</dbReference>
<comment type="caution">
    <text evidence="4">Lacks conserved residue(s) required for the propagation of feature annotation.</text>
</comment>
<dbReference type="InterPro" id="IPR037171">
    <property type="entry name" value="NagB/RpiA_transferase-like"/>
</dbReference>
<feature type="active site" description="For ring-opening step" evidence="4">
    <location>
        <position position="136"/>
    </location>
</feature>
<dbReference type="GO" id="GO:0042802">
    <property type="term" value="F:identical protein binding"/>
    <property type="evidence" value="ECO:0007669"/>
    <property type="project" value="TreeGrafter"/>
</dbReference>
<dbReference type="PANTHER" id="PTHR11280">
    <property type="entry name" value="GLUCOSAMINE-6-PHOSPHATE ISOMERASE"/>
    <property type="match status" value="1"/>
</dbReference>
<sequence length="240" mass="26616">MKIMKAKNYSNMSKIAKEIIADTINGKSDATLGLATGSTPIGLYKGLINLYNEKQLSFQNVTTFNLDEYVGLTPSNPNSYHYFMNEQLFQHIDIKEANIHIPNGMAPDLQEECDHYEQSIKNAGGIDLQILGIGENGHIGFNEPGTSFAERTHIITLDQSTREANARFFETIDQVPTKAITAGIETIMQSKQILLLVSGEAKKEAYNQLLEGEITEEFPASVLHQHENCVVIVDKGTVLK</sequence>
<protein>
    <recommendedName>
        <fullName evidence="4">Glucosamine-6-phosphate deaminase</fullName>
        <ecNumber evidence="4">3.5.99.6</ecNumber>
    </recommendedName>
    <alternativeName>
        <fullName evidence="4">GlcN6P deaminase</fullName>
        <shortName evidence="4">GNPDA</shortName>
    </alternativeName>
    <alternativeName>
        <fullName evidence="4">Glucosamine-6-phosphate isomerase</fullName>
    </alternativeName>
</protein>
<dbReference type="PROSITE" id="PS01161">
    <property type="entry name" value="GLC_GALNAC_ISOMERASE"/>
    <property type="match status" value="1"/>
</dbReference>
<dbReference type="EC" id="3.5.99.6" evidence="4"/>
<dbReference type="Proteomes" id="UP000480246">
    <property type="component" value="Unassembled WGS sequence"/>
</dbReference>
<dbReference type="PANTHER" id="PTHR11280:SF5">
    <property type="entry name" value="GLUCOSAMINE-6-PHOSPHATE ISOMERASE"/>
    <property type="match status" value="1"/>
</dbReference>
<accession>A0A7C8KSR2</accession>
<comment type="pathway">
    <text evidence="4">Amino-sugar metabolism; N-acetylneuraminate degradation; D-fructose 6-phosphate from N-acetylneuraminate: step 5/5.</text>
</comment>
<dbReference type="EMBL" id="WEID01000035">
    <property type="protein sequence ID" value="KAB8137809.1"/>
    <property type="molecule type" value="Genomic_DNA"/>
</dbReference>